<evidence type="ECO:0000259" key="12">
    <source>
        <dbReference type="PROSITE" id="PS50835"/>
    </source>
</evidence>
<evidence type="ECO:0000256" key="2">
    <source>
        <dbReference type="ARBA" id="ARBA00022692"/>
    </source>
</evidence>
<keyword evidence="3" id="KW-0732">Signal</keyword>
<evidence type="ECO:0000256" key="1">
    <source>
        <dbReference type="ARBA" id="ARBA00004479"/>
    </source>
</evidence>
<dbReference type="PANTHER" id="PTHR23037">
    <property type="entry name" value="CYTOKINE RECEPTOR"/>
    <property type="match status" value="1"/>
</dbReference>
<dbReference type="InterPro" id="IPR036116">
    <property type="entry name" value="FN3_sf"/>
</dbReference>
<dbReference type="PANTHER" id="PTHR23037:SF22">
    <property type="entry name" value="CYTOKINE RECEPTOR COMMON SUBUNIT BETA"/>
    <property type="match status" value="1"/>
</dbReference>
<dbReference type="SUPFAM" id="SSF49265">
    <property type="entry name" value="Fibronectin type III"/>
    <property type="match status" value="2"/>
</dbReference>
<dbReference type="InterPro" id="IPR036179">
    <property type="entry name" value="Ig-like_dom_sf"/>
</dbReference>
<evidence type="ECO:0000256" key="5">
    <source>
        <dbReference type="ARBA" id="ARBA00023136"/>
    </source>
</evidence>
<dbReference type="PROSITE" id="PS50853">
    <property type="entry name" value="FN3"/>
    <property type="match status" value="1"/>
</dbReference>
<proteinExistence type="evidence at transcript level"/>
<comment type="subcellular location">
    <subcellularLocation>
        <location evidence="1">Membrane</location>
        <topology evidence="1">Single-pass type I membrane protein</topology>
    </subcellularLocation>
</comment>
<sequence>MPSIPPETSAHASSPILLVMAVRYSHIPNNMCVVVLGFGVILRCGGKDEAENETRGNVTWERNRKHLQGGGRWVRNGDMMRLESAQVSDTAAYRCLRDGHFVRSIRLLVAERPETPRVKCSVRSYTSPVRCEWSSGTFTRYSRCQLTVRKSLGGALTVVQCRLYTSRSRCVCLIPWEDEILSLLYVRLYVNNSLDCEASTERSFYPRTLLKPDAPESVRVRRVTNASHKLNVSWNYPVTWKQDYYRLRFQIRYRFQQDLPFTEEYVPSTDTHFEIADAFPKRNYTVQVRALEEFDNGLWSEWSSEAFGFSFSAPVVRNPASHPEDTEGFSSAVTEPELWEEEMPRVEETLGTQTDALTRFTPVLVIVSLLPLILISVLILLRYKKHMKTETQRKGVDPSPSYLPIQLISVQSQEVFLPPRAEEEGPEQVGGKEIPPNTPQPSGQFDMMNLSYFYIGH</sequence>
<dbReference type="InterPro" id="IPR013783">
    <property type="entry name" value="Ig-like_fold"/>
</dbReference>
<dbReference type="PROSITE" id="PS50835">
    <property type="entry name" value="IG_LIKE"/>
    <property type="match status" value="1"/>
</dbReference>
<keyword evidence="6" id="KW-1015">Disulfide bond</keyword>
<dbReference type="GO" id="GO:0004896">
    <property type="term" value="F:cytokine receptor activity"/>
    <property type="evidence" value="ECO:0007669"/>
    <property type="project" value="TreeGrafter"/>
</dbReference>
<protein>
    <submittedName>
        <fullName evidence="14">Interleukin-6 receptor subunit alpha-like protein</fullName>
    </submittedName>
</protein>
<accession>V9KU93</accession>
<keyword evidence="4 11" id="KW-1133">Transmembrane helix</keyword>
<name>V9KU93_CALMI</name>
<dbReference type="AlphaFoldDB" id="V9KU93"/>
<dbReference type="SMART" id="SM00060">
    <property type="entry name" value="FN3"/>
    <property type="match status" value="1"/>
</dbReference>
<keyword evidence="8" id="KW-0325">Glycoprotein</keyword>
<dbReference type="CDD" id="cd00063">
    <property type="entry name" value="FN3"/>
    <property type="match status" value="1"/>
</dbReference>
<feature type="transmembrane region" description="Helical" evidence="11">
    <location>
        <begin position="363"/>
        <end position="383"/>
    </location>
</feature>
<feature type="region of interest" description="Disordered" evidence="10">
    <location>
        <begin position="421"/>
        <end position="442"/>
    </location>
</feature>
<evidence type="ECO:0000256" key="7">
    <source>
        <dbReference type="ARBA" id="ARBA00023170"/>
    </source>
</evidence>
<dbReference type="SUPFAM" id="SSF48726">
    <property type="entry name" value="Immunoglobulin"/>
    <property type="match status" value="1"/>
</dbReference>
<dbReference type="Pfam" id="PF00041">
    <property type="entry name" value="fn3"/>
    <property type="match status" value="1"/>
</dbReference>
<evidence type="ECO:0000256" key="10">
    <source>
        <dbReference type="SAM" id="MobiDB-lite"/>
    </source>
</evidence>
<evidence type="ECO:0000256" key="11">
    <source>
        <dbReference type="SAM" id="Phobius"/>
    </source>
</evidence>
<evidence type="ECO:0000256" key="8">
    <source>
        <dbReference type="ARBA" id="ARBA00023180"/>
    </source>
</evidence>
<dbReference type="Gene3D" id="2.60.40.10">
    <property type="entry name" value="Immunoglobulins"/>
    <property type="match status" value="2"/>
</dbReference>
<evidence type="ECO:0000256" key="4">
    <source>
        <dbReference type="ARBA" id="ARBA00022989"/>
    </source>
</evidence>
<feature type="domain" description="Ig-like" evidence="12">
    <location>
        <begin position="15"/>
        <end position="95"/>
    </location>
</feature>
<dbReference type="GO" id="GO:0009897">
    <property type="term" value="C:external side of plasma membrane"/>
    <property type="evidence" value="ECO:0007669"/>
    <property type="project" value="TreeGrafter"/>
</dbReference>
<keyword evidence="9" id="KW-0393">Immunoglobulin domain</keyword>
<keyword evidence="7 14" id="KW-0675">Receptor</keyword>
<evidence type="ECO:0000259" key="13">
    <source>
        <dbReference type="PROSITE" id="PS50853"/>
    </source>
</evidence>
<keyword evidence="5 11" id="KW-0472">Membrane</keyword>
<evidence type="ECO:0000256" key="9">
    <source>
        <dbReference type="ARBA" id="ARBA00023319"/>
    </source>
</evidence>
<evidence type="ECO:0000313" key="14">
    <source>
        <dbReference type="EMBL" id="AFP02495.1"/>
    </source>
</evidence>
<evidence type="ECO:0000256" key="3">
    <source>
        <dbReference type="ARBA" id="ARBA00022729"/>
    </source>
</evidence>
<dbReference type="InterPro" id="IPR003961">
    <property type="entry name" value="FN3_dom"/>
</dbReference>
<dbReference type="EMBL" id="JW869977">
    <property type="protein sequence ID" value="AFP02495.1"/>
    <property type="molecule type" value="mRNA"/>
</dbReference>
<dbReference type="InterPro" id="IPR007110">
    <property type="entry name" value="Ig-like_dom"/>
</dbReference>
<keyword evidence="2 11" id="KW-0812">Transmembrane</keyword>
<organism evidence="14">
    <name type="scientific">Callorhinchus milii</name>
    <name type="common">Ghost shark</name>
    <dbReference type="NCBI Taxonomy" id="7868"/>
    <lineage>
        <taxon>Eukaryota</taxon>
        <taxon>Metazoa</taxon>
        <taxon>Chordata</taxon>
        <taxon>Craniata</taxon>
        <taxon>Vertebrata</taxon>
        <taxon>Chondrichthyes</taxon>
        <taxon>Holocephali</taxon>
        <taxon>Chimaeriformes</taxon>
        <taxon>Callorhinchidae</taxon>
        <taxon>Callorhinchus</taxon>
    </lineage>
</organism>
<evidence type="ECO:0000256" key="6">
    <source>
        <dbReference type="ARBA" id="ARBA00023157"/>
    </source>
</evidence>
<feature type="domain" description="Fibronectin type-III" evidence="13">
    <location>
        <begin position="214"/>
        <end position="315"/>
    </location>
</feature>
<dbReference type="GO" id="GO:0016064">
    <property type="term" value="P:immunoglobulin mediated immune response"/>
    <property type="evidence" value="ECO:0007669"/>
    <property type="project" value="TreeGrafter"/>
</dbReference>
<reference evidence="14" key="1">
    <citation type="journal article" date="2014" name="Nature">
        <title>Elephant shark genome provides unique insights into gnathostome evolution.</title>
        <authorList>
            <consortium name="International Elephant Shark Genome Sequencing Consortium"/>
            <person name="Venkatesh B."/>
            <person name="Lee A.P."/>
            <person name="Ravi V."/>
            <person name="Maurya A.K."/>
            <person name="Lian M.M."/>
            <person name="Swann J.B."/>
            <person name="Ohta Y."/>
            <person name="Flajnik M.F."/>
            <person name="Sutoh Y."/>
            <person name="Kasahara M."/>
            <person name="Hoon S."/>
            <person name="Gangu V."/>
            <person name="Roy S.W."/>
            <person name="Irimia M."/>
            <person name="Korzh V."/>
            <person name="Kondrychyn I."/>
            <person name="Lim Z.W."/>
            <person name="Tay B.H."/>
            <person name="Tohari S."/>
            <person name="Kong K.W."/>
            <person name="Ho S."/>
            <person name="Lorente-Galdos B."/>
            <person name="Quilez J."/>
            <person name="Marques-Bonet T."/>
            <person name="Raney B.J."/>
            <person name="Ingham P.W."/>
            <person name="Tay A."/>
            <person name="Hillier L.W."/>
            <person name="Minx P."/>
            <person name="Boehm T."/>
            <person name="Wilson R.K."/>
            <person name="Brenner S."/>
            <person name="Warren W.C."/>
        </authorList>
    </citation>
    <scope>NUCLEOTIDE SEQUENCE</scope>
    <source>
        <tissue evidence="14">Testis</tissue>
    </source>
</reference>